<dbReference type="KEGG" id="bmc:BAbS19_I05660"/>
<evidence type="ECO:0000256" key="1">
    <source>
        <dbReference type="SAM" id="Phobius"/>
    </source>
</evidence>
<evidence type="ECO:0000313" key="3">
    <source>
        <dbReference type="Proteomes" id="UP000002565"/>
    </source>
</evidence>
<keyword evidence="1" id="KW-0812">Transmembrane</keyword>
<dbReference type="AlphaFoldDB" id="A0A0F6APS9"/>
<reference evidence="2 3" key="1">
    <citation type="journal article" date="2008" name="PLoS ONE">
        <title>Genome sequence of Brucella abortus vaccine strain S19 compared to virulent strains yields candidate virulence genes.</title>
        <authorList>
            <person name="Crasta O.R."/>
            <person name="Folkerts O."/>
            <person name="Fei Z."/>
            <person name="Mane S.P."/>
            <person name="Evans C."/>
            <person name="Martino-Catt S."/>
            <person name="Bricker B."/>
            <person name="Yu G."/>
            <person name="Du L."/>
            <person name="Sobral B.W."/>
        </authorList>
    </citation>
    <scope>NUCLEOTIDE SEQUENCE [LARGE SCALE GENOMIC DNA]</scope>
    <source>
        <strain evidence="2 3">S19</strain>
    </source>
</reference>
<proteinExistence type="predicted"/>
<evidence type="ECO:0000313" key="2">
    <source>
        <dbReference type="EMBL" id="ACD72099.1"/>
    </source>
</evidence>
<accession>A0A0F6APS9</accession>
<dbReference type="HOGENOM" id="CLU_113999_1_0_5"/>
<dbReference type="RefSeq" id="WP_002963731.1">
    <property type="nucleotide sequence ID" value="NC_010742.1"/>
</dbReference>
<name>A0A0F6APS9_BRUA1</name>
<dbReference type="Proteomes" id="UP000002565">
    <property type="component" value="Chromosome 1"/>
</dbReference>
<gene>
    <name evidence="2" type="ordered locus">BAbS19_I05660</name>
</gene>
<dbReference type="InterPro" id="IPR014456">
    <property type="entry name" value="UCP010244_IM"/>
</dbReference>
<dbReference type="GeneID" id="93017001"/>
<dbReference type="EMBL" id="CP000887">
    <property type="protein sequence ID" value="ACD72099.1"/>
    <property type="molecule type" value="Genomic_DNA"/>
</dbReference>
<evidence type="ECO:0008006" key="4">
    <source>
        <dbReference type="Google" id="ProtNLM"/>
    </source>
</evidence>
<protein>
    <recommendedName>
        <fullName evidence="4">DUF1254 domain-containing protein</fullName>
    </recommendedName>
</protein>
<keyword evidence="1" id="KW-1133">Transmembrane helix</keyword>
<organism evidence="2 3">
    <name type="scientific">Brucella abortus (strain S19)</name>
    <dbReference type="NCBI Taxonomy" id="430066"/>
    <lineage>
        <taxon>Bacteria</taxon>
        <taxon>Pseudomonadati</taxon>
        <taxon>Pseudomonadota</taxon>
        <taxon>Alphaproteobacteria</taxon>
        <taxon>Hyphomicrobiales</taxon>
        <taxon>Brucellaceae</taxon>
        <taxon>Brucella/Ochrobactrum group</taxon>
        <taxon>Brucella</taxon>
    </lineage>
</organism>
<sequence>MAKLVRLVLLGLIGAAIVHIAIVFLVPVYSDKNAWSRIEASGDPYRFYRLDQKTGPISDSDPLVKEATCRFDLSNGPVHITTQRNVPYWSLSIYAPNGDNLYSLNDNVSNDRKLDLVIADPIGMASLRSDASRSDTRSIFIEQNIGEGAAVLRVFVPDTTWNAQVQRFFDEAQCEPFEGF</sequence>
<feature type="transmembrane region" description="Helical" evidence="1">
    <location>
        <begin position="7"/>
        <end position="29"/>
    </location>
</feature>
<keyword evidence="1" id="KW-0472">Membrane</keyword>
<dbReference type="PIRSF" id="PIRSF010244">
    <property type="entry name" value="UCP010244_imp"/>
    <property type="match status" value="1"/>
</dbReference>